<dbReference type="EMBL" id="PYGC01000004">
    <property type="protein sequence ID" value="PSK83216.1"/>
    <property type="molecule type" value="Genomic_DNA"/>
</dbReference>
<sequence>MTGRPTIEMLTEDPGQSILCRRIVRAKRPDIHNEGVWHYHPDFEITYTLKSSGKRFVGYNISDYTESDFVLIGENLPHSWITNQYTEQIVVNFKRDMFGDAFWNAPEMKKIEELLDKSQQGIFFNSETSSKALPLMFMIERENGFNRLLHFFRLLDLLANAETQEVITHFHHEVKDSLKASNRIERIYSYILQNYQSNNISFTELSEELNMNKSSVCKFVKKVTKKTFSEIVIETRVNEACKLLAVSDMYISEVCFACGFNNLSNFNRSFKKIMHTTPKEYRNIYRSSKKEN</sequence>
<gene>
    <name evidence="6" type="ORF">CLV93_104146</name>
    <name evidence="5" type="ORF">JCM18694_21470</name>
</gene>
<dbReference type="InterPro" id="IPR018060">
    <property type="entry name" value="HTH_AraC"/>
</dbReference>
<evidence type="ECO:0000313" key="8">
    <source>
        <dbReference type="Proteomes" id="UP000396862"/>
    </source>
</evidence>
<dbReference type="Pfam" id="PF12833">
    <property type="entry name" value="HTH_18"/>
    <property type="match status" value="1"/>
</dbReference>
<name>A0A2P8CE28_9BACT</name>
<evidence type="ECO:0000256" key="1">
    <source>
        <dbReference type="ARBA" id="ARBA00023015"/>
    </source>
</evidence>
<proteinExistence type="predicted"/>
<evidence type="ECO:0000313" key="7">
    <source>
        <dbReference type="Proteomes" id="UP000240621"/>
    </source>
</evidence>
<dbReference type="SUPFAM" id="SSF51182">
    <property type="entry name" value="RmlC-like cupins"/>
    <property type="match status" value="1"/>
</dbReference>
<keyword evidence="3" id="KW-0804">Transcription</keyword>
<dbReference type="PRINTS" id="PR00032">
    <property type="entry name" value="HTHARAC"/>
</dbReference>
<comment type="caution">
    <text evidence="6">The sequence shown here is derived from an EMBL/GenBank/DDBJ whole genome shotgun (WGS) entry which is preliminary data.</text>
</comment>
<dbReference type="InterPro" id="IPR009057">
    <property type="entry name" value="Homeodomain-like_sf"/>
</dbReference>
<dbReference type="RefSeq" id="WP_106542019.1">
    <property type="nucleotide sequence ID" value="NZ_BLAU01000001.1"/>
</dbReference>
<dbReference type="GO" id="GO:0003700">
    <property type="term" value="F:DNA-binding transcription factor activity"/>
    <property type="evidence" value="ECO:0007669"/>
    <property type="project" value="InterPro"/>
</dbReference>
<dbReference type="Proteomes" id="UP000396862">
    <property type="component" value="Unassembled WGS sequence"/>
</dbReference>
<reference evidence="6 7" key="1">
    <citation type="submission" date="2018-03" db="EMBL/GenBank/DDBJ databases">
        <title>Genomic Encyclopedia of Archaeal and Bacterial Type Strains, Phase II (KMG-II): from individual species to whole genera.</title>
        <authorList>
            <person name="Goeker M."/>
        </authorList>
    </citation>
    <scope>NUCLEOTIDE SEQUENCE [LARGE SCALE GENOMIC DNA]</scope>
    <source>
        <strain evidence="6 7">DSM 27267</strain>
    </source>
</reference>
<dbReference type="SUPFAM" id="SSF46689">
    <property type="entry name" value="Homeodomain-like"/>
    <property type="match status" value="1"/>
</dbReference>
<keyword evidence="2 6" id="KW-0238">DNA-binding</keyword>
<reference evidence="5 8" key="2">
    <citation type="submission" date="2019-10" db="EMBL/GenBank/DDBJ databases">
        <title>Prolixibacter strains distinguished by the presence of nitrate reductase genes were adept at nitrate-dependent anaerobic corrosion of metallic iron and carbon steel.</title>
        <authorList>
            <person name="Iino T."/>
            <person name="Shono N."/>
            <person name="Ito K."/>
            <person name="Nakamura R."/>
            <person name="Sueoka K."/>
            <person name="Harayama S."/>
            <person name="Ohkuma M."/>
        </authorList>
    </citation>
    <scope>NUCLEOTIDE SEQUENCE [LARGE SCALE GENOMIC DNA]</scope>
    <source>
        <strain evidence="5 8">MIC1-1</strain>
    </source>
</reference>
<accession>A0A2P8CE28</accession>
<dbReference type="Proteomes" id="UP000240621">
    <property type="component" value="Unassembled WGS sequence"/>
</dbReference>
<evidence type="ECO:0000313" key="5">
    <source>
        <dbReference type="EMBL" id="GET21901.1"/>
    </source>
</evidence>
<dbReference type="Gene3D" id="1.10.10.60">
    <property type="entry name" value="Homeodomain-like"/>
    <property type="match status" value="2"/>
</dbReference>
<dbReference type="OrthoDB" id="9797097at2"/>
<feature type="domain" description="HTH araC/xylS-type" evidence="4">
    <location>
        <begin position="185"/>
        <end position="284"/>
    </location>
</feature>
<dbReference type="PROSITE" id="PS01124">
    <property type="entry name" value="HTH_ARAC_FAMILY_2"/>
    <property type="match status" value="1"/>
</dbReference>
<evidence type="ECO:0000313" key="6">
    <source>
        <dbReference type="EMBL" id="PSK83216.1"/>
    </source>
</evidence>
<protein>
    <submittedName>
        <fullName evidence="5">AraC family transcriptional regulator</fullName>
    </submittedName>
    <submittedName>
        <fullName evidence="6">AraC-like DNA-binding protein</fullName>
    </submittedName>
</protein>
<organism evidence="6 7">
    <name type="scientific">Prolixibacter denitrificans</name>
    <dbReference type="NCBI Taxonomy" id="1541063"/>
    <lineage>
        <taxon>Bacteria</taxon>
        <taxon>Pseudomonadati</taxon>
        <taxon>Bacteroidota</taxon>
        <taxon>Bacteroidia</taxon>
        <taxon>Marinilabiliales</taxon>
        <taxon>Prolixibacteraceae</taxon>
        <taxon>Prolixibacter</taxon>
    </lineage>
</organism>
<dbReference type="PANTHER" id="PTHR43280:SF27">
    <property type="entry name" value="TRANSCRIPTIONAL REGULATOR MTLR"/>
    <property type="match status" value="1"/>
</dbReference>
<dbReference type="GO" id="GO:0043565">
    <property type="term" value="F:sequence-specific DNA binding"/>
    <property type="evidence" value="ECO:0007669"/>
    <property type="project" value="InterPro"/>
</dbReference>
<dbReference type="InterPro" id="IPR020449">
    <property type="entry name" value="Tscrpt_reg_AraC-type_HTH"/>
</dbReference>
<keyword evidence="1" id="KW-0805">Transcription regulation</keyword>
<evidence type="ECO:0000256" key="2">
    <source>
        <dbReference type="ARBA" id="ARBA00023125"/>
    </source>
</evidence>
<evidence type="ECO:0000259" key="4">
    <source>
        <dbReference type="PROSITE" id="PS01124"/>
    </source>
</evidence>
<dbReference type="SMART" id="SM00342">
    <property type="entry name" value="HTH_ARAC"/>
    <property type="match status" value="1"/>
</dbReference>
<evidence type="ECO:0000256" key="3">
    <source>
        <dbReference type="ARBA" id="ARBA00023163"/>
    </source>
</evidence>
<dbReference type="PANTHER" id="PTHR43280">
    <property type="entry name" value="ARAC-FAMILY TRANSCRIPTIONAL REGULATOR"/>
    <property type="match status" value="1"/>
</dbReference>
<dbReference type="AlphaFoldDB" id="A0A2P8CE28"/>
<dbReference type="EMBL" id="BLAU01000001">
    <property type="protein sequence ID" value="GET21901.1"/>
    <property type="molecule type" value="Genomic_DNA"/>
</dbReference>
<dbReference type="InterPro" id="IPR011051">
    <property type="entry name" value="RmlC_Cupin_sf"/>
</dbReference>
<keyword evidence="8" id="KW-1185">Reference proteome</keyword>